<dbReference type="GO" id="GO:0000156">
    <property type="term" value="F:phosphorelay response regulator activity"/>
    <property type="evidence" value="ECO:0007669"/>
    <property type="project" value="TreeGrafter"/>
</dbReference>
<evidence type="ECO:0000313" key="11">
    <source>
        <dbReference type="Proteomes" id="UP000569951"/>
    </source>
</evidence>
<dbReference type="PROSITE" id="PS50110">
    <property type="entry name" value="RESPONSE_REGULATORY"/>
    <property type="match status" value="1"/>
</dbReference>
<dbReference type="Proteomes" id="UP000569951">
    <property type="component" value="Unassembled WGS sequence"/>
</dbReference>
<feature type="DNA-binding region" description="OmpR/PhoB-type" evidence="7">
    <location>
        <begin position="119"/>
        <end position="219"/>
    </location>
</feature>
<evidence type="ECO:0000313" key="10">
    <source>
        <dbReference type="EMBL" id="MBB6099882.1"/>
    </source>
</evidence>
<evidence type="ECO:0000256" key="7">
    <source>
        <dbReference type="PROSITE-ProRule" id="PRU01091"/>
    </source>
</evidence>
<dbReference type="PANTHER" id="PTHR48111:SF1">
    <property type="entry name" value="TWO-COMPONENT RESPONSE REGULATOR ORR33"/>
    <property type="match status" value="1"/>
</dbReference>
<dbReference type="GO" id="GO:0006355">
    <property type="term" value="P:regulation of DNA-templated transcription"/>
    <property type="evidence" value="ECO:0007669"/>
    <property type="project" value="InterPro"/>
</dbReference>
<keyword evidence="3" id="KW-0805">Transcription regulation</keyword>
<protein>
    <submittedName>
        <fullName evidence="10">DNA-binding response OmpR family regulator</fullName>
    </submittedName>
</protein>
<evidence type="ECO:0000256" key="2">
    <source>
        <dbReference type="ARBA" id="ARBA00023012"/>
    </source>
</evidence>
<evidence type="ECO:0000259" key="8">
    <source>
        <dbReference type="PROSITE" id="PS50110"/>
    </source>
</evidence>
<dbReference type="Gene3D" id="1.10.10.10">
    <property type="entry name" value="Winged helix-like DNA-binding domain superfamily/Winged helix DNA-binding domain"/>
    <property type="match status" value="1"/>
</dbReference>
<dbReference type="PROSITE" id="PS51755">
    <property type="entry name" value="OMPR_PHOB"/>
    <property type="match status" value="1"/>
</dbReference>
<evidence type="ECO:0000256" key="3">
    <source>
        <dbReference type="ARBA" id="ARBA00023015"/>
    </source>
</evidence>
<keyword evidence="5" id="KW-0804">Transcription</keyword>
<dbReference type="EMBL" id="JACHHG010000016">
    <property type="protein sequence ID" value="MBB6099882.1"/>
    <property type="molecule type" value="Genomic_DNA"/>
</dbReference>
<name>A0A841I7Q8_9DEIO</name>
<reference evidence="10 11" key="1">
    <citation type="submission" date="2020-08" db="EMBL/GenBank/DDBJ databases">
        <title>Genomic Encyclopedia of Type Strains, Phase IV (KMG-IV): sequencing the most valuable type-strain genomes for metagenomic binning, comparative biology and taxonomic classification.</title>
        <authorList>
            <person name="Goeker M."/>
        </authorList>
    </citation>
    <scope>NUCLEOTIDE SEQUENCE [LARGE SCALE GENOMIC DNA]</scope>
    <source>
        <strain evidence="10 11">DSM 21458</strain>
    </source>
</reference>
<feature type="modified residue" description="4-aspartylphosphate" evidence="6">
    <location>
        <position position="49"/>
    </location>
</feature>
<dbReference type="Pfam" id="PF00486">
    <property type="entry name" value="Trans_reg_C"/>
    <property type="match status" value="1"/>
</dbReference>
<feature type="domain" description="Response regulatory" evidence="8">
    <location>
        <begin position="2"/>
        <end position="113"/>
    </location>
</feature>
<evidence type="ECO:0000256" key="1">
    <source>
        <dbReference type="ARBA" id="ARBA00022553"/>
    </source>
</evidence>
<comment type="caution">
    <text evidence="10">The sequence shown here is derived from an EMBL/GenBank/DDBJ whole genome shotgun (WGS) entry which is preliminary data.</text>
</comment>
<dbReference type="InterPro" id="IPR036388">
    <property type="entry name" value="WH-like_DNA-bd_sf"/>
</dbReference>
<dbReference type="SMART" id="SM00862">
    <property type="entry name" value="Trans_reg_C"/>
    <property type="match status" value="1"/>
</dbReference>
<dbReference type="RefSeq" id="WP_183988619.1">
    <property type="nucleotide sequence ID" value="NZ_JACHHG010000016.1"/>
</dbReference>
<dbReference type="CDD" id="cd00383">
    <property type="entry name" value="trans_reg_C"/>
    <property type="match status" value="1"/>
</dbReference>
<dbReference type="Gene3D" id="3.40.50.2300">
    <property type="match status" value="1"/>
</dbReference>
<dbReference type="GO" id="GO:0005829">
    <property type="term" value="C:cytosol"/>
    <property type="evidence" value="ECO:0007669"/>
    <property type="project" value="TreeGrafter"/>
</dbReference>
<evidence type="ECO:0000256" key="6">
    <source>
        <dbReference type="PROSITE-ProRule" id="PRU00169"/>
    </source>
</evidence>
<dbReference type="InterPro" id="IPR039420">
    <property type="entry name" value="WalR-like"/>
</dbReference>
<dbReference type="GO" id="GO:0000976">
    <property type="term" value="F:transcription cis-regulatory region binding"/>
    <property type="evidence" value="ECO:0007669"/>
    <property type="project" value="TreeGrafter"/>
</dbReference>
<dbReference type="InterPro" id="IPR001789">
    <property type="entry name" value="Sig_transdc_resp-reg_receiver"/>
</dbReference>
<gene>
    <name evidence="10" type="ORF">HNR42_003342</name>
</gene>
<evidence type="ECO:0000259" key="9">
    <source>
        <dbReference type="PROSITE" id="PS51755"/>
    </source>
</evidence>
<keyword evidence="11" id="KW-1185">Reference proteome</keyword>
<organism evidence="10 11">
    <name type="scientific">Deinobacterium chartae</name>
    <dbReference type="NCBI Taxonomy" id="521158"/>
    <lineage>
        <taxon>Bacteria</taxon>
        <taxon>Thermotogati</taxon>
        <taxon>Deinococcota</taxon>
        <taxon>Deinococci</taxon>
        <taxon>Deinococcales</taxon>
        <taxon>Deinococcaceae</taxon>
        <taxon>Deinobacterium</taxon>
    </lineage>
</organism>
<dbReference type="InterPro" id="IPR001867">
    <property type="entry name" value="OmpR/PhoB-type_DNA-bd"/>
</dbReference>
<keyword evidence="4 7" id="KW-0238">DNA-binding</keyword>
<accession>A0A841I7Q8</accession>
<evidence type="ECO:0000256" key="5">
    <source>
        <dbReference type="ARBA" id="ARBA00023163"/>
    </source>
</evidence>
<feature type="domain" description="OmpR/PhoB-type" evidence="9">
    <location>
        <begin position="119"/>
        <end position="219"/>
    </location>
</feature>
<keyword evidence="1 6" id="KW-0597">Phosphoprotein</keyword>
<dbReference type="InterPro" id="IPR011006">
    <property type="entry name" value="CheY-like_superfamily"/>
</dbReference>
<evidence type="ECO:0000256" key="4">
    <source>
        <dbReference type="ARBA" id="ARBA00023125"/>
    </source>
</evidence>
<dbReference type="SUPFAM" id="SSF46894">
    <property type="entry name" value="C-terminal effector domain of the bipartite response regulators"/>
    <property type="match status" value="1"/>
</dbReference>
<keyword evidence="2" id="KW-0902">Two-component regulatory system</keyword>
<dbReference type="GO" id="GO:0032993">
    <property type="term" value="C:protein-DNA complex"/>
    <property type="evidence" value="ECO:0007669"/>
    <property type="project" value="TreeGrafter"/>
</dbReference>
<sequence length="226" mass="25002">MHLLIQTTNSQLEALLANTFEATGFTLQLVTSYEQLLAKLPCADALLLDVAQEAACTQRILHLRTVYPTVPLLVIHAPESSASRANILLSGADDCLGELLEPRELLARLRSVLRRSGYKTELRCGDTVIQPLLGEVWVRGSRVHLPERECALLMALAAKPDEVRSNVQLAERLGIPTSKRESHQAVHTSVSSLRRILQRINIDPNSIRNIRGQGYALQLTPLNSYA</sequence>
<dbReference type="AlphaFoldDB" id="A0A841I7Q8"/>
<dbReference type="InterPro" id="IPR016032">
    <property type="entry name" value="Sig_transdc_resp-reg_C-effctor"/>
</dbReference>
<dbReference type="SUPFAM" id="SSF52172">
    <property type="entry name" value="CheY-like"/>
    <property type="match status" value="1"/>
</dbReference>
<dbReference type="PANTHER" id="PTHR48111">
    <property type="entry name" value="REGULATOR OF RPOS"/>
    <property type="match status" value="1"/>
</dbReference>
<proteinExistence type="predicted"/>